<dbReference type="Proteomes" id="UP000031390">
    <property type="component" value="Unassembled WGS sequence"/>
</dbReference>
<proteinExistence type="predicted"/>
<dbReference type="AlphaFoldDB" id="A0A0C1E4D5"/>
<reference evidence="1 2" key="1">
    <citation type="submission" date="2014-12" db="EMBL/GenBank/DDBJ databases">
        <title>Genome sequence of Morococcus cerebrosus.</title>
        <authorList>
            <person name="Shin S.-K."/>
            <person name="Yi H."/>
        </authorList>
    </citation>
    <scope>NUCLEOTIDE SEQUENCE [LARGE SCALE GENOMIC DNA]</scope>
    <source>
        <strain evidence="1 2">CIP 81.93</strain>
    </source>
</reference>
<accession>A0A0C1E4D5</accession>
<gene>
    <name evidence="1" type="ORF">MCC93_17880</name>
</gene>
<sequence>MNHTGHGGFLHDGVSDSAYFIVLPIYRKGCEKRAKPAKYAAF</sequence>
<comment type="caution">
    <text evidence="1">The sequence shown here is derived from an EMBL/GenBank/DDBJ whole genome shotgun (WGS) entry which is preliminary data.</text>
</comment>
<dbReference type="EMBL" id="JUFZ01000083">
    <property type="protein sequence ID" value="KIC06824.1"/>
    <property type="molecule type" value="Genomic_DNA"/>
</dbReference>
<protein>
    <submittedName>
        <fullName evidence="1">Uncharacterized protein</fullName>
    </submittedName>
</protein>
<evidence type="ECO:0000313" key="2">
    <source>
        <dbReference type="Proteomes" id="UP000031390"/>
    </source>
</evidence>
<organism evidence="1 2">
    <name type="scientific">Morococcus cerebrosus</name>
    <dbReference type="NCBI Taxonomy" id="1056807"/>
    <lineage>
        <taxon>Bacteria</taxon>
        <taxon>Pseudomonadati</taxon>
        <taxon>Pseudomonadota</taxon>
        <taxon>Betaproteobacteria</taxon>
        <taxon>Neisseriales</taxon>
        <taxon>Neisseriaceae</taxon>
        <taxon>Morococcus</taxon>
    </lineage>
</organism>
<evidence type="ECO:0000313" key="1">
    <source>
        <dbReference type="EMBL" id="KIC06824.1"/>
    </source>
</evidence>
<name>A0A0C1E4D5_9NEIS</name>